<evidence type="ECO:0000256" key="1">
    <source>
        <dbReference type="SAM" id="Phobius"/>
    </source>
</evidence>
<sequence length="137" mass="15341">MIKLKQVTTVLLIALLMLAVLPSQVHAHRMLIEQDGEMLLVRYDDNTIASRATLRLYQDNEMVWEGNVDEDGRVRPPVPFSRAVADDGLGHRATYIPGEVQRDLPRPLAAAVGVSFFMFVASLGHFINVKKNKMKKG</sequence>
<name>C0GC63_DETAL</name>
<dbReference type="AlphaFoldDB" id="C0GC63"/>
<feature type="chain" id="PRO_5002898200" description="Copper resistance protein CopC" evidence="2">
    <location>
        <begin position="28"/>
        <end position="137"/>
    </location>
</feature>
<proteinExistence type="predicted"/>
<dbReference type="Proteomes" id="UP000006443">
    <property type="component" value="Unassembled WGS sequence"/>
</dbReference>
<reference evidence="3 4" key="1">
    <citation type="submission" date="2009-02" db="EMBL/GenBank/DDBJ databases">
        <title>Sequencing of the draft genome and assembly of Dethiobacter alkaliphilus AHT 1.</title>
        <authorList>
            <consortium name="US DOE Joint Genome Institute (JGI-PGF)"/>
            <person name="Lucas S."/>
            <person name="Copeland A."/>
            <person name="Lapidus A."/>
            <person name="Glavina del Rio T."/>
            <person name="Dalin E."/>
            <person name="Tice H."/>
            <person name="Bruce D."/>
            <person name="Goodwin L."/>
            <person name="Pitluck S."/>
            <person name="Larimer F."/>
            <person name="Land M.L."/>
            <person name="Hauser L."/>
            <person name="Muyzer G."/>
        </authorList>
    </citation>
    <scope>NUCLEOTIDE SEQUENCE [LARGE SCALE GENOMIC DNA]</scope>
    <source>
        <strain evidence="3 4">AHT 1</strain>
    </source>
</reference>
<protein>
    <recommendedName>
        <fullName evidence="5">Copper resistance protein CopC</fullName>
    </recommendedName>
</protein>
<dbReference type="OrthoDB" id="2886722at2"/>
<comment type="caution">
    <text evidence="3">The sequence shown here is derived from an EMBL/GenBank/DDBJ whole genome shotgun (WGS) entry which is preliminary data.</text>
</comment>
<evidence type="ECO:0008006" key="5">
    <source>
        <dbReference type="Google" id="ProtNLM"/>
    </source>
</evidence>
<organism evidence="3 4">
    <name type="scientific">Dethiobacter alkaliphilus AHT 1</name>
    <dbReference type="NCBI Taxonomy" id="555088"/>
    <lineage>
        <taxon>Bacteria</taxon>
        <taxon>Bacillati</taxon>
        <taxon>Bacillota</taxon>
        <taxon>Dethiobacteria</taxon>
        <taxon>Dethiobacterales</taxon>
        <taxon>Dethiobacteraceae</taxon>
        <taxon>Dethiobacter</taxon>
    </lineage>
</organism>
<dbReference type="RefSeq" id="WP_008513783.1">
    <property type="nucleotide sequence ID" value="NZ_ACJM01000001.1"/>
</dbReference>
<accession>C0GC63</accession>
<evidence type="ECO:0000313" key="4">
    <source>
        <dbReference type="Proteomes" id="UP000006443"/>
    </source>
</evidence>
<keyword evidence="1" id="KW-0812">Transmembrane</keyword>
<feature type="transmembrane region" description="Helical" evidence="1">
    <location>
        <begin position="108"/>
        <end position="127"/>
    </location>
</feature>
<evidence type="ECO:0000256" key="2">
    <source>
        <dbReference type="SAM" id="SignalP"/>
    </source>
</evidence>
<keyword evidence="4" id="KW-1185">Reference proteome</keyword>
<dbReference type="EMBL" id="ACJM01000001">
    <property type="protein sequence ID" value="EEG78798.1"/>
    <property type="molecule type" value="Genomic_DNA"/>
</dbReference>
<evidence type="ECO:0000313" key="3">
    <source>
        <dbReference type="EMBL" id="EEG78798.1"/>
    </source>
</evidence>
<dbReference type="STRING" id="555088.DealDRAFT_0072"/>
<keyword evidence="2" id="KW-0732">Signal</keyword>
<keyword evidence="1" id="KW-0472">Membrane</keyword>
<feature type="signal peptide" evidence="2">
    <location>
        <begin position="1"/>
        <end position="27"/>
    </location>
</feature>
<keyword evidence="1" id="KW-1133">Transmembrane helix</keyword>
<gene>
    <name evidence="3" type="ORF">DealDRAFT_0072</name>
</gene>